<keyword evidence="4 7" id="KW-1133">Transmembrane helix</keyword>
<dbReference type="SUPFAM" id="SSF161070">
    <property type="entry name" value="SNF-like"/>
    <property type="match status" value="1"/>
</dbReference>
<evidence type="ECO:0000256" key="1">
    <source>
        <dbReference type="ARBA" id="ARBA00004141"/>
    </source>
</evidence>
<keyword evidence="6" id="KW-0769">Symport</keyword>
<dbReference type="Pfam" id="PF00209">
    <property type="entry name" value="SNF"/>
    <property type="match status" value="2"/>
</dbReference>
<sequence>MAKSTEWGSRIGFILASAGSAIGLGAIWKFPFWAGANGGGNFIIPYIIFTFTIGVALLMAEASVGRAGRGSAVQAMKKMGGPFFAIAGFIGVISSFIILSYYSVVGGWCVSYLIGSLTNSVLSSDAETLKEGFAVLVSDPVKNVFWHFCFLTLTCGVVALGVEKGIERIAKFLMPLLFILMVVILIRSLTFPGAMKGVEFLFAIHPETMSASTILNALGFTFFSLSLGCGTIVTYGCYVKETTDIPSSSGWIAFLALLGSILSGLMILPAVFAFGLDPNAGPGLVFVTLPIVFDYFPGGAFFAVLFYICLLTAALTSSISMLEVVIAYLGNEWNVRRPRGCFACWIALFLFGCVSALSFGPWSDVKVFGKTLFDALDFLSSNILLPMGGLFIALLTGWIAWPKFKEQLNYVKNRGTAYTTFIHAMVAIIAPIVVLLVIYQGCFA</sequence>
<dbReference type="InterPro" id="IPR000175">
    <property type="entry name" value="Na/ntran_symport"/>
</dbReference>
<keyword evidence="3 6" id="KW-0812">Transmembrane</keyword>
<dbReference type="PANTHER" id="PTHR42948">
    <property type="entry name" value="TRANSPORTER"/>
    <property type="match status" value="1"/>
</dbReference>
<feature type="transmembrane region" description="Helical" evidence="7">
    <location>
        <begin position="251"/>
        <end position="276"/>
    </location>
</feature>
<dbReference type="AlphaFoldDB" id="A0A388SBD6"/>
<comment type="similarity">
    <text evidence="6">Belongs to the sodium:neurotransmitter symporter (SNF) (TC 2.A.22) family.</text>
</comment>
<feature type="transmembrane region" description="Helical" evidence="7">
    <location>
        <begin position="12"/>
        <end position="30"/>
    </location>
</feature>
<dbReference type="PRINTS" id="PR00176">
    <property type="entry name" value="NANEUSMPORT"/>
</dbReference>
<dbReference type="GO" id="GO:0015293">
    <property type="term" value="F:symporter activity"/>
    <property type="evidence" value="ECO:0007669"/>
    <property type="project" value="UniProtKB-KW"/>
</dbReference>
<name>A0A388SBD6_9BURK</name>
<feature type="transmembrane region" description="Helical" evidence="7">
    <location>
        <begin position="296"/>
        <end position="329"/>
    </location>
</feature>
<organism evidence="8 9">
    <name type="scientific">Mesosutterella multiformis</name>
    <dbReference type="NCBI Taxonomy" id="2259133"/>
    <lineage>
        <taxon>Bacteria</taxon>
        <taxon>Pseudomonadati</taxon>
        <taxon>Pseudomonadota</taxon>
        <taxon>Betaproteobacteria</taxon>
        <taxon>Burkholderiales</taxon>
        <taxon>Sutterellaceae</taxon>
        <taxon>Mesosutterella</taxon>
    </lineage>
</organism>
<feature type="transmembrane region" description="Helical" evidence="7">
    <location>
        <begin position="383"/>
        <end position="401"/>
    </location>
</feature>
<feature type="transmembrane region" description="Helical" evidence="7">
    <location>
        <begin position="174"/>
        <end position="194"/>
    </location>
</feature>
<feature type="transmembrane region" description="Helical" evidence="7">
    <location>
        <begin position="214"/>
        <end position="239"/>
    </location>
</feature>
<dbReference type="InterPro" id="IPR037272">
    <property type="entry name" value="SNS_sf"/>
</dbReference>
<gene>
    <name evidence="8" type="ORF">MESMUL_00840</name>
</gene>
<dbReference type="PANTHER" id="PTHR42948:SF1">
    <property type="entry name" value="TRANSPORTER"/>
    <property type="match status" value="1"/>
</dbReference>
<reference evidence="8 9" key="1">
    <citation type="journal article" date="2018" name="Int. J. Syst. Evol. Microbiol.">
        <title>Mesosutterella multiformis gen. nov., sp. nov., a member of the family Sutterellaceae and Sutterella megalosphaeroides sp. nov., isolated from human faeces.</title>
        <authorList>
            <person name="Sakamoto M."/>
            <person name="Ikeyama N."/>
            <person name="Kunihiro T."/>
            <person name="Iino T."/>
            <person name="Yuki M."/>
            <person name="Ohkuma M."/>
        </authorList>
    </citation>
    <scope>NUCLEOTIDE SEQUENCE [LARGE SCALE GENOMIC DNA]</scope>
    <source>
        <strain evidence="8 9">4NBBH2</strain>
    </source>
</reference>
<dbReference type="GO" id="GO:0016020">
    <property type="term" value="C:membrane"/>
    <property type="evidence" value="ECO:0007669"/>
    <property type="project" value="UniProtKB-SubCell"/>
</dbReference>
<keyword evidence="9" id="KW-1185">Reference proteome</keyword>
<feature type="transmembrane region" description="Helical" evidence="7">
    <location>
        <begin position="42"/>
        <end position="60"/>
    </location>
</feature>
<comment type="subcellular location">
    <subcellularLocation>
        <location evidence="1">Membrane</location>
        <topology evidence="1">Multi-pass membrane protein</topology>
    </subcellularLocation>
</comment>
<dbReference type="OrthoDB" id="9762833at2"/>
<dbReference type="NCBIfam" id="NF037979">
    <property type="entry name" value="Na_transp"/>
    <property type="match status" value="1"/>
</dbReference>
<evidence type="ECO:0000256" key="3">
    <source>
        <dbReference type="ARBA" id="ARBA00022692"/>
    </source>
</evidence>
<protein>
    <recommendedName>
        <fullName evidence="6">Transporter</fullName>
    </recommendedName>
</protein>
<dbReference type="PROSITE" id="PS50267">
    <property type="entry name" value="NA_NEUROTRAN_SYMP_3"/>
    <property type="match status" value="1"/>
</dbReference>
<comment type="caution">
    <text evidence="8">The sequence shown here is derived from an EMBL/GenBank/DDBJ whole genome shotgun (WGS) entry which is preliminary data.</text>
</comment>
<feature type="transmembrane region" description="Helical" evidence="7">
    <location>
        <begin position="81"/>
        <end position="102"/>
    </location>
</feature>
<evidence type="ECO:0000256" key="4">
    <source>
        <dbReference type="ARBA" id="ARBA00022989"/>
    </source>
</evidence>
<feature type="transmembrane region" description="Helical" evidence="7">
    <location>
        <begin position="341"/>
        <end position="363"/>
    </location>
</feature>
<evidence type="ECO:0000256" key="7">
    <source>
        <dbReference type="SAM" id="Phobius"/>
    </source>
</evidence>
<dbReference type="InterPro" id="IPR047218">
    <property type="entry name" value="YocR/YhdH-like"/>
</dbReference>
<evidence type="ECO:0000256" key="2">
    <source>
        <dbReference type="ARBA" id="ARBA00022448"/>
    </source>
</evidence>
<keyword evidence="2 6" id="KW-0813">Transport</keyword>
<dbReference type="CDD" id="cd10336">
    <property type="entry name" value="SLC6sbd_Tyt1-Like"/>
    <property type="match status" value="1"/>
</dbReference>
<proteinExistence type="inferred from homology"/>
<evidence type="ECO:0000256" key="5">
    <source>
        <dbReference type="ARBA" id="ARBA00023136"/>
    </source>
</evidence>
<accession>A0A388SBD6</accession>
<evidence type="ECO:0000313" key="8">
    <source>
        <dbReference type="EMBL" id="GBO92730.1"/>
    </source>
</evidence>
<feature type="transmembrane region" description="Helical" evidence="7">
    <location>
        <begin position="144"/>
        <end position="162"/>
    </location>
</feature>
<evidence type="ECO:0000313" key="9">
    <source>
        <dbReference type="Proteomes" id="UP000266091"/>
    </source>
</evidence>
<keyword evidence="5 7" id="KW-0472">Membrane</keyword>
<dbReference type="Proteomes" id="UP000266091">
    <property type="component" value="Unassembled WGS sequence"/>
</dbReference>
<dbReference type="RefSeq" id="WP_116269268.1">
    <property type="nucleotide sequence ID" value="NZ_BGZJ01000001.1"/>
</dbReference>
<feature type="transmembrane region" description="Helical" evidence="7">
    <location>
        <begin position="421"/>
        <end position="439"/>
    </location>
</feature>
<evidence type="ECO:0000256" key="6">
    <source>
        <dbReference type="RuleBase" id="RU003732"/>
    </source>
</evidence>
<dbReference type="EMBL" id="BGZJ01000001">
    <property type="protein sequence ID" value="GBO92730.1"/>
    <property type="molecule type" value="Genomic_DNA"/>
</dbReference>
<dbReference type="PROSITE" id="PS00610">
    <property type="entry name" value="NA_NEUROTRAN_SYMP_1"/>
    <property type="match status" value="1"/>
</dbReference>